<evidence type="ECO:0008006" key="4">
    <source>
        <dbReference type="Google" id="ProtNLM"/>
    </source>
</evidence>
<accession>A0A919GN30</accession>
<dbReference type="RefSeq" id="WP_189937869.1">
    <property type="nucleotide sequence ID" value="NZ_BNCD01000026.1"/>
</dbReference>
<evidence type="ECO:0000313" key="3">
    <source>
        <dbReference type="Proteomes" id="UP000603708"/>
    </source>
</evidence>
<protein>
    <recommendedName>
        <fullName evidence="4">Antitoxin</fullName>
    </recommendedName>
</protein>
<evidence type="ECO:0000313" key="2">
    <source>
        <dbReference type="EMBL" id="GHH87209.1"/>
    </source>
</evidence>
<sequence length="79" mass="8858">MKISVSLPEEDVSFVDEYGEKNDAGSRSAVIHTAIRMLRDASLEDQYLAAWDEWYASGEAEPWGGTVQDGFADEDRTDR</sequence>
<reference evidence="2" key="1">
    <citation type="journal article" date="2014" name="Int. J. Syst. Evol. Microbiol.">
        <title>Complete genome sequence of Corynebacterium casei LMG S-19264T (=DSM 44701T), isolated from a smear-ripened cheese.</title>
        <authorList>
            <consortium name="US DOE Joint Genome Institute (JGI-PGF)"/>
            <person name="Walter F."/>
            <person name="Albersmeier A."/>
            <person name="Kalinowski J."/>
            <person name="Ruckert C."/>
        </authorList>
    </citation>
    <scope>NUCLEOTIDE SEQUENCE</scope>
    <source>
        <strain evidence="2">JCM 5069</strain>
    </source>
</reference>
<keyword evidence="3" id="KW-1185">Reference proteome</keyword>
<dbReference type="SUPFAM" id="SSF47598">
    <property type="entry name" value="Ribbon-helix-helix"/>
    <property type="match status" value="1"/>
</dbReference>
<dbReference type="GO" id="GO:0006355">
    <property type="term" value="P:regulation of DNA-templated transcription"/>
    <property type="evidence" value="ECO:0007669"/>
    <property type="project" value="InterPro"/>
</dbReference>
<comment type="caution">
    <text evidence="2">The sequence shown here is derived from an EMBL/GenBank/DDBJ whole genome shotgun (WGS) entry which is preliminary data.</text>
</comment>
<dbReference type="CDD" id="cd22231">
    <property type="entry name" value="RHH_NikR_HicB-like"/>
    <property type="match status" value="1"/>
</dbReference>
<feature type="region of interest" description="Disordered" evidence="1">
    <location>
        <begin position="60"/>
        <end position="79"/>
    </location>
</feature>
<dbReference type="AlphaFoldDB" id="A0A919GN30"/>
<reference evidence="2" key="2">
    <citation type="submission" date="2020-09" db="EMBL/GenBank/DDBJ databases">
        <authorList>
            <person name="Sun Q."/>
            <person name="Ohkuma M."/>
        </authorList>
    </citation>
    <scope>NUCLEOTIDE SEQUENCE</scope>
    <source>
        <strain evidence="2">JCM 5069</strain>
    </source>
</reference>
<dbReference type="EMBL" id="BNCD01000026">
    <property type="protein sequence ID" value="GHH87209.1"/>
    <property type="molecule type" value="Genomic_DNA"/>
</dbReference>
<dbReference type="InterPro" id="IPR010985">
    <property type="entry name" value="Ribbon_hlx_hlx"/>
</dbReference>
<proteinExistence type="predicted"/>
<gene>
    <name evidence="2" type="ORF">GCM10018793_62190</name>
</gene>
<evidence type="ECO:0000256" key="1">
    <source>
        <dbReference type="SAM" id="MobiDB-lite"/>
    </source>
</evidence>
<organism evidence="2 3">
    <name type="scientific">Streptomyces sulfonofaciens</name>
    <dbReference type="NCBI Taxonomy" id="68272"/>
    <lineage>
        <taxon>Bacteria</taxon>
        <taxon>Bacillati</taxon>
        <taxon>Actinomycetota</taxon>
        <taxon>Actinomycetes</taxon>
        <taxon>Kitasatosporales</taxon>
        <taxon>Streptomycetaceae</taxon>
        <taxon>Streptomyces</taxon>
    </lineage>
</organism>
<dbReference type="Proteomes" id="UP000603708">
    <property type="component" value="Unassembled WGS sequence"/>
</dbReference>
<name>A0A919GN30_9ACTN</name>